<sequence>MTRTLSILAAAALLALPAAQAEARATRAPAKTQLAKIQNNPAIKARQNAMNDFSARMSRLDALMGVPTTTSVRSRSAEAGR</sequence>
<proteinExistence type="predicted"/>
<gene>
    <name evidence="2" type="ORF">GCM10007890_47230</name>
</gene>
<evidence type="ECO:0000256" key="1">
    <source>
        <dbReference type="SAM" id="SignalP"/>
    </source>
</evidence>
<keyword evidence="3" id="KW-1185">Reference proteome</keyword>
<protein>
    <submittedName>
        <fullName evidence="2">Uncharacterized protein</fullName>
    </submittedName>
</protein>
<accession>A0AA37TR16</accession>
<feature type="signal peptide" evidence="1">
    <location>
        <begin position="1"/>
        <end position="21"/>
    </location>
</feature>
<name>A0AA37TR16_9HYPH</name>
<keyword evidence="1" id="KW-0732">Signal</keyword>
<evidence type="ECO:0000313" key="2">
    <source>
        <dbReference type="EMBL" id="GLS72708.1"/>
    </source>
</evidence>
<feature type="chain" id="PRO_5041249752" evidence="1">
    <location>
        <begin position="22"/>
        <end position="81"/>
    </location>
</feature>
<dbReference type="RefSeq" id="WP_238194981.1">
    <property type="nucleotide sequence ID" value="NZ_BPQZ01000003.1"/>
</dbReference>
<comment type="caution">
    <text evidence="2">The sequence shown here is derived from an EMBL/GenBank/DDBJ whole genome shotgun (WGS) entry which is preliminary data.</text>
</comment>
<dbReference type="EMBL" id="BSPL01000023">
    <property type="protein sequence ID" value="GLS72708.1"/>
    <property type="molecule type" value="Genomic_DNA"/>
</dbReference>
<organism evidence="2 3">
    <name type="scientific">Methylobacterium tardum</name>
    <dbReference type="NCBI Taxonomy" id="374432"/>
    <lineage>
        <taxon>Bacteria</taxon>
        <taxon>Pseudomonadati</taxon>
        <taxon>Pseudomonadota</taxon>
        <taxon>Alphaproteobacteria</taxon>
        <taxon>Hyphomicrobiales</taxon>
        <taxon>Methylobacteriaceae</taxon>
        <taxon>Methylobacterium</taxon>
    </lineage>
</organism>
<evidence type="ECO:0000313" key="3">
    <source>
        <dbReference type="Proteomes" id="UP001157440"/>
    </source>
</evidence>
<reference evidence="3" key="1">
    <citation type="journal article" date="2019" name="Int. J. Syst. Evol. Microbiol.">
        <title>The Global Catalogue of Microorganisms (GCM) 10K type strain sequencing project: providing services to taxonomists for standard genome sequencing and annotation.</title>
        <authorList>
            <consortium name="The Broad Institute Genomics Platform"/>
            <consortium name="The Broad Institute Genome Sequencing Center for Infectious Disease"/>
            <person name="Wu L."/>
            <person name="Ma J."/>
        </authorList>
    </citation>
    <scope>NUCLEOTIDE SEQUENCE [LARGE SCALE GENOMIC DNA]</scope>
    <source>
        <strain evidence="3">NBRC 103632</strain>
    </source>
</reference>
<dbReference type="AlphaFoldDB" id="A0AA37TR16"/>
<dbReference type="Proteomes" id="UP001157440">
    <property type="component" value="Unassembled WGS sequence"/>
</dbReference>